<dbReference type="PROSITE" id="PS51366">
    <property type="entry name" value="MI"/>
    <property type="match status" value="1"/>
</dbReference>
<dbReference type="EMBL" id="JRES01000501">
    <property type="protein sequence ID" value="KNC30638.1"/>
    <property type="molecule type" value="Genomic_DNA"/>
</dbReference>
<comment type="caution">
    <text evidence="7">The sequence shown here is derived from an EMBL/GenBank/DDBJ whole genome shotgun (WGS) entry which is preliminary data.</text>
</comment>
<evidence type="ECO:0000313" key="7">
    <source>
        <dbReference type="EMBL" id="KNC30638.1"/>
    </source>
</evidence>
<feature type="compositionally biased region" description="Polar residues" evidence="5">
    <location>
        <begin position="1066"/>
        <end position="1077"/>
    </location>
</feature>
<protein>
    <recommendedName>
        <fullName evidence="6">MI domain-containing protein</fullName>
    </recommendedName>
</protein>
<feature type="region of interest" description="Disordered" evidence="5">
    <location>
        <begin position="1"/>
        <end position="49"/>
    </location>
</feature>
<feature type="compositionally biased region" description="Low complexity" evidence="5">
    <location>
        <begin position="1184"/>
        <end position="1194"/>
    </location>
</feature>
<keyword evidence="4" id="KW-0175">Coiled coil</keyword>
<dbReference type="PANTHER" id="PTHR23253">
    <property type="entry name" value="EUKARYOTIC TRANSLATION INITIATION FACTOR 4 GAMMA"/>
    <property type="match status" value="1"/>
</dbReference>
<evidence type="ECO:0000259" key="6">
    <source>
        <dbReference type="PROSITE" id="PS51366"/>
    </source>
</evidence>
<dbReference type="GO" id="GO:0016281">
    <property type="term" value="C:eukaryotic translation initiation factor 4F complex"/>
    <property type="evidence" value="ECO:0007669"/>
    <property type="project" value="TreeGrafter"/>
</dbReference>
<feature type="region of interest" description="Disordered" evidence="5">
    <location>
        <begin position="392"/>
        <end position="426"/>
    </location>
</feature>
<dbReference type="InterPro" id="IPR003891">
    <property type="entry name" value="Initiation_fac_eIF4g_MI"/>
</dbReference>
<keyword evidence="8" id="KW-1185">Reference proteome</keyword>
<comment type="similarity">
    <text evidence="1">Belongs to the eukaryotic initiation factor 4G family.</text>
</comment>
<evidence type="ECO:0000256" key="2">
    <source>
        <dbReference type="ARBA" id="ARBA00022540"/>
    </source>
</evidence>
<feature type="compositionally biased region" description="Basic and acidic residues" evidence="5">
    <location>
        <begin position="476"/>
        <end position="490"/>
    </location>
</feature>
<feature type="region of interest" description="Disordered" evidence="5">
    <location>
        <begin position="1489"/>
        <end position="1515"/>
    </location>
</feature>
<feature type="compositionally biased region" description="Basic and acidic residues" evidence="5">
    <location>
        <begin position="400"/>
        <end position="409"/>
    </location>
</feature>
<accession>A0A0L0CDZ8</accession>
<sequence length="1635" mass="184627">MFVNMGGGGKTQQPLQNQTKTSVRHSNPYPHTHTHSQPQQQQQQQTHYEHHQGPVTFVTYPFCNVAPTAHGNTGGNGVNVGEEQAGNVLYQTTHQPQSQPHPTQQQVGLHNAEQTLHYFTKSDPLPAHHLHHPSQQQHSQIRNMIAVVSHQRQPFVVSPNYFAISYAPLPQQTRSPLLSNAAPQHAASGSFIGTQLQNTTPRSVDPSGPTAYVPPPYCNPPLLLGAPPTAVTPQPAPMLTAAAGIGQPPSLQAYAHIGGGMPINIPAVGLAVGGAASNTEHHTNIKQRKHAIPITNPDTLEIVTFEHLAADVQTQTQPEIPAKNEINVESVSIQTDNDNSLTASIASNASDVMTPTQSRSISIQTDDGNYDIVKKISGLEIATQTVSVSVVNTGTQSSHSDSESPKKVTYDNPNDTDADTNEHELDNEDDVLDTFNGNLTCVDQELPDNVSKDQQEAKDIPAGDLLTIQPVESDYDLSKETEVKSKDEPCTKSAQTSVDNKDEVKSKEIQEDLPQSVSSFVASESKRGRKNKKASKRKEKIQRRMKQQNNKSNSASTQNEEICTTSTLKTTGSEIKSMDLKNESDEQTTNVLIRYTLEELKDFAKSPESRKTLKTIGTEIKSMDLKNESDEQTTNVLTRYTLEELKDLAKSPESRKTPVVPCQKGDCISQLFVARQQHHHHHLTHQVGQNLAAINIQHHVQQSYHRMNFNESIEFVSGKRRVGGGVGSGGIQRKHHDHHNNAASKGNINITGLSVAPGPSGVGGNSSQIQKKMQVIRINLSLNEEIKLSKCENAWQPKFLSRNSNNNSPTTEKSKDDDGDIDDVLKKVRGILNKLTSENFDVLLKEMTSITINTQEKMQKVMLLIFEKTVSEPNFAPTYAKFSKVLFEEFKAESKKIFNALLIKRLQTEFELNVNNADAKERKLQQIINKLNETTDQQKKIELQAELELQEYQFRRRAWGTVRFIGEMYKLHSLTADRVLQCVESLLEHGNEEKLEYMCKLLTTVGNVLESGDADSFNNNLRMNKIFAKIQTIVKEARDPCSKKNKICSRVRFMMEDLIDLRSRNWGQSPNTHNSHVTLRRRHTDVRNSNLSSGSLNTYDRCSSQRTSFGNNNNRHNQTRNKHCATGSNYFLQKPSKSQYLGQREQHSSMYMWSTAGRQAYHSSDSQNNGRTTPTSMQLNTPHQYQNQKHQQAQDWGGKNQNSNSDIKAILASYSNKDNQKLLNHLIEEYLDCLPSRSNRWHEEVLNTWQKTTNKQQICLVYYILMDYLHLAAVKRLERNACADILVYLMSTNAFNKTTFTRAYEQFAVEFPDLLMDVPNGWTYVFQFVGPMLHERLLSFSDIWNTNWRSDQVFTERFINALVVYFTTEFGANYVRDLWHNEYKLDRGQIFMSDQQQWRQFVSLNKLQFLYDSKAKPEFITTNAYNNNNNSNSLTVEDYHVQRLEVLLSSPNSNLALDYINTNVNININFLKNLTRFLCDYATTMKTTLSGSSSVSKNSSTCSNTSSRSSLQNTELLSNSNNARKAQLNGNTFRKNCLPLLRLCLEAHEDYELACIDSVVDDIQQEYDANTANELICGIFDILYDCEVIAKESFEKWYNIRQQNKQEQTKHVVNSKKQIKRPLSAHLEAYMQKLL</sequence>
<feature type="region of interest" description="Disordered" evidence="5">
    <location>
        <begin position="799"/>
        <end position="819"/>
    </location>
</feature>
<dbReference type="PANTHER" id="PTHR23253:SF78">
    <property type="entry name" value="EUKARYOTIC TRANSLATION INITIATION FACTOR 4G1, ISOFORM B-RELATED"/>
    <property type="match status" value="1"/>
</dbReference>
<feature type="compositionally biased region" description="Basic residues" evidence="5">
    <location>
        <begin position="527"/>
        <end position="546"/>
    </location>
</feature>
<name>A0A0L0CDZ8_LUCCU</name>
<feature type="compositionally biased region" description="Polar residues" evidence="5">
    <location>
        <begin position="547"/>
        <end position="565"/>
    </location>
</feature>
<dbReference type="STRING" id="7375.A0A0L0CDZ8"/>
<feature type="compositionally biased region" description="Basic and acidic residues" evidence="5">
    <location>
        <begin position="450"/>
        <end position="461"/>
    </location>
</feature>
<feature type="compositionally biased region" description="Acidic residues" evidence="5">
    <location>
        <begin position="414"/>
        <end position="426"/>
    </location>
</feature>
<keyword evidence="2" id="KW-0396">Initiation factor</keyword>
<gene>
    <name evidence="7" type="ORF">FF38_11645</name>
</gene>
<dbReference type="SUPFAM" id="SSF48371">
    <property type="entry name" value="ARM repeat"/>
    <property type="match status" value="2"/>
</dbReference>
<dbReference type="SMART" id="SM00543">
    <property type="entry name" value="MIF4G"/>
    <property type="match status" value="1"/>
</dbReference>
<organism evidence="7 8">
    <name type="scientific">Lucilia cuprina</name>
    <name type="common">Green bottle fly</name>
    <name type="synonym">Australian sheep blowfly</name>
    <dbReference type="NCBI Taxonomy" id="7375"/>
    <lineage>
        <taxon>Eukaryota</taxon>
        <taxon>Metazoa</taxon>
        <taxon>Ecdysozoa</taxon>
        <taxon>Arthropoda</taxon>
        <taxon>Hexapoda</taxon>
        <taxon>Insecta</taxon>
        <taxon>Pterygota</taxon>
        <taxon>Neoptera</taxon>
        <taxon>Endopterygota</taxon>
        <taxon>Diptera</taxon>
        <taxon>Brachycera</taxon>
        <taxon>Muscomorpha</taxon>
        <taxon>Oestroidea</taxon>
        <taxon>Calliphoridae</taxon>
        <taxon>Luciliinae</taxon>
        <taxon>Lucilia</taxon>
    </lineage>
</organism>
<feature type="region of interest" description="Disordered" evidence="5">
    <location>
        <begin position="1159"/>
        <end position="1200"/>
    </location>
</feature>
<evidence type="ECO:0000256" key="3">
    <source>
        <dbReference type="ARBA" id="ARBA00022917"/>
    </source>
</evidence>
<feature type="compositionally biased region" description="Gly residues" evidence="5">
    <location>
        <begin position="1"/>
        <end position="10"/>
    </location>
</feature>
<dbReference type="GO" id="GO:0003729">
    <property type="term" value="F:mRNA binding"/>
    <property type="evidence" value="ECO:0007669"/>
    <property type="project" value="TreeGrafter"/>
</dbReference>
<keyword evidence="3" id="KW-0648">Protein biosynthesis</keyword>
<evidence type="ECO:0000256" key="4">
    <source>
        <dbReference type="SAM" id="Coils"/>
    </source>
</evidence>
<dbReference type="Gene3D" id="1.25.40.180">
    <property type="match status" value="3"/>
</dbReference>
<dbReference type="InterPro" id="IPR003890">
    <property type="entry name" value="MIF4G-like_typ-3"/>
</dbReference>
<feature type="compositionally biased region" description="Polar residues" evidence="5">
    <location>
        <begin position="801"/>
        <end position="811"/>
    </location>
</feature>
<feature type="region of interest" description="Disordered" evidence="5">
    <location>
        <begin position="1066"/>
        <end position="1121"/>
    </location>
</feature>
<reference evidence="7 8" key="1">
    <citation type="journal article" date="2015" name="Nat. Commun.">
        <title>Lucilia cuprina genome unlocks parasitic fly biology to underpin future interventions.</title>
        <authorList>
            <person name="Anstead C.A."/>
            <person name="Korhonen P.K."/>
            <person name="Young N.D."/>
            <person name="Hall R.S."/>
            <person name="Jex A.R."/>
            <person name="Murali S.C."/>
            <person name="Hughes D.S."/>
            <person name="Lee S.F."/>
            <person name="Perry T."/>
            <person name="Stroehlein A.J."/>
            <person name="Ansell B.R."/>
            <person name="Breugelmans B."/>
            <person name="Hofmann A."/>
            <person name="Qu J."/>
            <person name="Dugan S."/>
            <person name="Lee S.L."/>
            <person name="Chao H."/>
            <person name="Dinh H."/>
            <person name="Han Y."/>
            <person name="Doddapaneni H.V."/>
            <person name="Worley K.C."/>
            <person name="Muzny D.M."/>
            <person name="Ioannidis P."/>
            <person name="Waterhouse R.M."/>
            <person name="Zdobnov E.M."/>
            <person name="James P.J."/>
            <person name="Bagnall N.H."/>
            <person name="Kotze A.C."/>
            <person name="Gibbs R.A."/>
            <person name="Richards S."/>
            <person name="Batterham P."/>
            <person name="Gasser R.B."/>
        </authorList>
    </citation>
    <scope>NUCLEOTIDE SEQUENCE [LARGE SCALE GENOMIC DNA]</scope>
    <source>
        <strain evidence="7 8">LS</strain>
        <tissue evidence="7">Full body</tissue>
    </source>
</reference>
<feature type="region of interest" description="Disordered" evidence="5">
    <location>
        <begin position="446"/>
        <end position="565"/>
    </location>
</feature>
<evidence type="ECO:0000313" key="8">
    <source>
        <dbReference type="Proteomes" id="UP000037069"/>
    </source>
</evidence>
<dbReference type="SMART" id="SM00544">
    <property type="entry name" value="MA3"/>
    <property type="match status" value="1"/>
</dbReference>
<dbReference type="Pfam" id="PF02854">
    <property type="entry name" value="MIF4G"/>
    <property type="match status" value="1"/>
</dbReference>
<dbReference type="OrthoDB" id="514777at2759"/>
<feature type="domain" description="MI" evidence="6">
    <location>
        <begin position="1218"/>
        <end position="1348"/>
    </location>
</feature>
<feature type="compositionally biased region" description="Polar residues" evidence="5">
    <location>
        <begin position="1087"/>
        <end position="1110"/>
    </location>
</feature>
<feature type="compositionally biased region" description="Low complexity" evidence="5">
    <location>
        <begin position="1489"/>
        <end position="1510"/>
    </location>
</feature>
<dbReference type="Proteomes" id="UP000037069">
    <property type="component" value="Unassembled WGS sequence"/>
</dbReference>
<feature type="compositionally biased region" description="Low complexity" evidence="5">
    <location>
        <begin position="28"/>
        <end position="46"/>
    </location>
</feature>
<dbReference type="Pfam" id="PF02847">
    <property type="entry name" value="MA3"/>
    <property type="match status" value="1"/>
</dbReference>
<dbReference type="GO" id="GO:0003743">
    <property type="term" value="F:translation initiation factor activity"/>
    <property type="evidence" value="ECO:0007669"/>
    <property type="project" value="UniProtKB-KW"/>
</dbReference>
<evidence type="ECO:0000256" key="1">
    <source>
        <dbReference type="ARBA" id="ARBA00005775"/>
    </source>
</evidence>
<feature type="compositionally biased region" description="Polar residues" evidence="5">
    <location>
        <begin position="11"/>
        <end position="25"/>
    </location>
</feature>
<feature type="compositionally biased region" description="Polar residues" evidence="5">
    <location>
        <begin position="513"/>
        <end position="522"/>
    </location>
</feature>
<evidence type="ECO:0000256" key="5">
    <source>
        <dbReference type="SAM" id="MobiDB-lite"/>
    </source>
</evidence>
<dbReference type="InterPro" id="IPR016024">
    <property type="entry name" value="ARM-type_fold"/>
</dbReference>
<feature type="coiled-coil region" evidence="4">
    <location>
        <begin position="914"/>
        <end position="944"/>
    </location>
</feature>
<feature type="compositionally biased region" description="Basic and acidic residues" evidence="5">
    <location>
        <begin position="499"/>
        <end position="510"/>
    </location>
</feature>
<proteinExistence type="inferred from homology"/>
<feature type="compositionally biased region" description="Polar residues" evidence="5">
    <location>
        <begin position="1161"/>
        <end position="1183"/>
    </location>
</feature>